<dbReference type="CDD" id="cd12108">
    <property type="entry name" value="Hr-like"/>
    <property type="match status" value="1"/>
</dbReference>
<evidence type="ECO:0000313" key="3">
    <source>
        <dbReference type="Proteomes" id="UP000603200"/>
    </source>
</evidence>
<keyword evidence="3" id="KW-1185">Reference proteome</keyword>
<sequence>MLINPDAPADKPETEQMTVIHQALRREFALLPELVAAVPAADTDRARVLARHLTLVLGMLHEHHEAEDDLLWPLLHQRVPMEDDLITTMETQHRSIADVIGVIEDGLPRWTATAGTAERDALAAALRRLDATLVEHLALEEKEVLPLIHENLTVAEWIAPQKHAMRHGPRDLSGKLLLAGIVLEGASPREQAWFRSEMPPPARVLWRLLGARRYAGHVRAVRA</sequence>
<evidence type="ECO:0000259" key="1">
    <source>
        <dbReference type="Pfam" id="PF01814"/>
    </source>
</evidence>
<dbReference type="InterPro" id="IPR012312">
    <property type="entry name" value="Hemerythrin-like"/>
</dbReference>
<organism evidence="2 3">
    <name type="scientific">Winogradskya humida</name>
    <dbReference type="NCBI Taxonomy" id="113566"/>
    <lineage>
        <taxon>Bacteria</taxon>
        <taxon>Bacillati</taxon>
        <taxon>Actinomycetota</taxon>
        <taxon>Actinomycetes</taxon>
        <taxon>Micromonosporales</taxon>
        <taxon>Micromonosporaceae</taxon>
        <taxon>Winogradskya</taxon>
    </lineage>
</organism>
<proteinExistence type="predicted"/>
<name>A0ABQ4A564_9ACTN</name>
<dbReference type="EMBL" id="BOMN01000131">
    <property type="protein sequence ID" value="GIE25981.1"/>
    <property type="molecule type" value="Genomic_DNA"/>
</dbReference>
<accession>A0ABQ4A564</accession>
<dbReference type="RefSeq" id="WP_203842902.1">
    <property type="nucleotide sequence ID" value="NZ_BAAATV010000029.1"/>
</dbReference>
<feature type="domain" description="Hemerythrin-like" evidence="1">
    <location>
        <begin position="15"/>
        <end position="148"/>
    </location>
</feature>
<reference evidence="2 3" key="1">
    <citation type="submission" date="2021-01" db="EMBL/GenBank/DDBJ databases">
        <title>Whole genome shotgun sequence of Actinoplanes humidus NBRC 14915.</title>
        <authorList>
            <person name="Komaki H."/>
            <person name="Tamura T."/>
        </authorList>
    </citation>
    <scope>NUCLEOTIDE SEQUENCE [LARGE SCALE GENOMIC DNA]</scope>
    <source>
        <strain evidence="2 3">NBRC 14915</strain>
    </source>
</reference>
<protein>
    <recommendedName>
        <fullName evidence="1">Hemerythrin-like domain-containing protein</fullName>
    </recommendedName>
</protein>
<dbReference type="Pfam" id="PF01814">
    <property type="entry name" value="Hemerythrin"/>
    <property type="match status" value="1"/>
</dbReference>
<dbReference type="Gene3D" id="1.20.120.520">
    <property type="entry name" value="nmb1532 protein domain like"/>
    <property type="match status" value="1"/>
</dbReference>
<gene>
    <name evidence="2" type="ORF">Ahu01nite_090830</name>
</gene>
<comment type="caution">
    <text evidence="2">The sequence shown here is derived from an EMBL/GenBank/DDBJ whole genome shotgun (WGS) entry which is preliminary data.</text>
</comment>
<evidence type="ECO:0000313" key="2">
    <source>
        <dbReference type="EMBL" id="GIE25981.1"/>
    </source>
</evidence>
<dbReference type="Proteomes" id="UP000603200">
    <property type="component" value="Unassembled WGS sequence"/>
</dbReference>